<protein>
    <submittedName>
        <fullName evidence="5">INCENP_ARK-bind domain-containing protein</fullName>
    </submittedName>
</protein>
<keyword evidence="4" id="KW-1185">Reference proteome</keyword>
<dbReference type="GO" id="GO:0051310">
    <property type="term" value="P:metaphase chromosome alignment"/>
    <property type="evidence" value="ECO:0007669"/>
    <property type="project" value="TreeGrafter"/>
</dbReference>
<feature type="region of interest" description="Disordered" evidence="3">
    <location>
        <begin position="287"/>
        <end position="338"/>
    </location>
</feature>
<dbReference type="GO" id="GO:1990385">
    <property type="term" value="C:meiotic spindle midzone"/>
    <property type="evidence" value="ECO:0007669"/>
    <property type="project" value="TreeGrafter"/>
</dbReference>
<dbReference type="GO" id="GO:0051257">
    <property type="term" value="P:meiotic spindle midzone assembly"/>
    <property type="evidence" value="ECO:0007669"/>
    <property type="project" value="TreeGrafter"/>
</dbReference>
<keyword evidence="2" id="KW-0963">Cytoplasm</keyword>
<feature type="compositionally biased region" description="Basic and acidic residues" evidence="3">
    <location>
        <begin position="115"/>
        <end position="127"/>
    </location>
</feature>
<feature type="region of interest" description="Disordered" evidence="3">
    <location>
        <begin position="69"/>
        <end position="218"/>
    </location>
</feature>
<dbReference type="GO" id="GO:0005737">
    <property type="term" value="C:cytoplasm"/>
    <property type="evidence" value="ECO:0007669"/>
    <property type="project" value="UniProtKB-SubCell"/>
</dbReference>
<dbReference type="GO" id="GO:0032133">
    <property type="term" value="C:chromosome passenger complex"/>
    <property type="evidence" value="ECO:0007669"/>
    <property type="project" value="TreeGrafter"/>
</dbReference>
<comment type="subcellular location">
    <subcellularLocation>
        <location evidence="1">Cytoplasm</location>
    </subcellularLocation>
</comment>
<dbReference type="AlphaFoldDB" id="A0A915LPL3"/>
<evidence type="ECO:0000313" key="5">
    <source>
        <dbReference type="WBParaSite" id="scaffold16130_cov238.g18132"/>
    </source>
</evidence>
<dbReference type="PANTHER" id="PTHR13142">
    <property type="entry name" value="INNER CENTROMERE PROTEIN"/>
    <property type="match status" value="1"/>
</dbReference>
<reference evidence="5" key="1">
    <citation type="submission" date="2022-11" db="UniProtKB">
        <authorList>
            <consortium name="WormBaseParasite"/>
        </authorList>
    </citation>
    <scope>IDENTIFICATION</scope>
</reference>
<feature type="compositionally biased region" description="Acidic residues" evidence="3">
    <location>
        <begin position="139"/>
        <end position="170"/>
    </location>
</feature>
<evidence type="ECO:0000256" key="3">
    <source>
        <dbReference type="SAM" id="MobiDB-lite"/>
    </source>
</evidence>
<evidence type="ECO:0000313" key="4">
    <source>
        <dbReference type="Proteomes" id="UP000887561"/>
    </source>
</evidence>
<proteinExistence type="predicted"/>
<dbReference type="GO" id="GO:0030496">
    <property type="term" value="C:midbody"/>
    <property type="evidence" value="ECO:0007669"/>
    <property type="project" value="TreeGrafter"/>
</dbReference>
<accession>A0A915LPL3</accession>
<feature type="compositionally biased region" description="Polar residues" evidence="3">
    <location>
        <begin position="191"/>
        <end position="203"/>
    </location>
</feature>
<organism evidence="4 5">
    <name type="scientific">Meloidogyne javanica</name>
    <name type="common">Root-knot nematode worm</name>
    <dbReference type="NCBI Taxonomy" id="6303"/>
    <lineage>
        <taxon>Eukaryota</taxon>
        <taxon>Metazoa</taxon>
        <taxon>Ecdysozoa</taxon>
        <taxon>Nematoda</taxon>
        <taxon>Chromadorea</taxon>
        <taxon>Rhabditida</taxon>
        <taxon>Tylenchina</taxon>
        <taxon>Tylenchomorpha</taxon>
        <taxon>Tylenchoidea</taxon>
        <taxon>Meloidogynidae</taxon>
        <taxon>Meloidogyninae</taxon>
        <taxon>Meloidogyne</taxon>
        <taxon>Meloidogyne incognita group</taxon>
    </lineage>
</organism>
<feature type="compositionally biased region" description="Acidic residues" evidence="3">
    <location>
        <begin position="101"/>
        <end position="114"/>
    </location>
</feature>
<dbReference type="GO" id="GO:0000281">
    <property type="term" value="P:mitotic cytokinesis"/>
    <property type="evidence" value="ECO:0007669"/>
    <property type="project" value="TreeGrafter"/>
</dbReference>
<dbReference type="GO" id="GO:0000776">
    <property type="term" value="C:kinetochore"/>
    <property type="evidence" value="ECO:0007669"/>
    <property type="project" value="TreeGrafter"/>
</dbReference>
<dbReference type="WBParaSite" id="scaffold16130_cov238.g18132">
    <property type="protein sequence ID" value="scaffold16130_cov238.g18132"/>
    <property type="gene ID" value="scaffold16130_cov238.g18132"/>
</dbReference>
<sequence length="606" mass="69377">YDKVGKILEQKVDEFQKIKTELKTFIRENYANQKALQTPKRAKPATALLEQISKFRQLNFDSDDEYNEDITLLDQPEQLKENEEEQMEKEPPTDPTVEGSIFEEELPVAEEENEEKPPQEQMEKEPPTDPTVEGHIFEEEFPVNEEVLEEEPPQEQMEEEPENEPEPSVEQEDRSILFVPETPFASRVPINAQSGGVSSTPATPCSPKPKKLKMLGTPHGIVGSMRKLAITNGLVKSAQQAIQMPPILRLTPNAVATPKKIQSKFPTKIPVKTPVAIDKSLQKVHKLKQMDEKADQAKRAREDLLREKADRAKREREERAKRVEQNNKKKEEARLERENNVRKHLEAVKEFQNRELQNNFASPNMPVRVLQPLSVQSKTTNKTPIMKDIPASKVKSKEAHQEQNCVDNKSTQTSIRHLISEEECPMRIKTTTTSVLIVQESYLEEKENAKIVEDENLGSNFQEGCVNEDSMNELEQISVYDMTKEKIFLPSTETNYIVDDLSSGDETDNDEQPRKIVPKWALKENILERTQKIHHLITKDQIEHHFGKIRQPTIQDLFGGYCKDYPPRRASSAVWNSPMSDPTPGIGLYQSKFATATNVKVHPKKR</sequence>
<dbReference type="Proteomes" id="UP000887561">
    <property type="component" value="Unplaced"/>
</dbReference>
<dbReference type="GO" id="GO:0005634">
    <property type="term" value="C:nucleus"/>
    <property type="evidence" value="ECO:0007669"/>
    <property type="project" value="TreeGrafter"/>
</dbReference>
<dbReference type="PANTHER" id="PTHR13142:SF1">
    <property type="entry name" value="INNER CENTROMERE PROTEIN"/>
    <property type="match status" value="1"/>
</dbReference>
<evidence type="ECO:0000256" key="1">
    <source>
        <dbReference type="ARBA" id="ARBA00004496"/>
    </source>
</evidence>
<evidence type="ECO:0000256" key="2">
    <source>
        <dbReference type="ARBA" id="ARBA00022490"/>
    </source>
</evidence>
<name>A0A915LPL3_MELJA</name>
<feature type="compositionally biased region" description="Basic and acidic residues" evidence="3">
    <location>
        <begin position="288"/>
        <end position="338"/>
    </location>
</feature>